<dbReference type="EMBL" id="QGLE01000005">
    <property type="protein sequence ID" value="PWR22932.1"/>
    <property type="molecule type" value="Genomic_DNA"/>
</dbReference>
<comment type="caution">
    <text evidence="1">The sequence shown here is derived from an EMBL/GenBank/DDBJ whole genome shotgun (WGS) entry which is preliminary data.</text>
</comment>
<dbReference type="OrthoDB" id="9953181at2"/>
<accession>A0A317E8N9</accession>
<name>A0A317E8N9_9PROT</name>
<evidence type="ECO:0000313" key="1">
    <source>
        <dbReference type="EMBL" id="PWR22932.1"/>
    </source>
</evidence>
<keyword evidence="2" id="KW-1185">Reference proteome</keyword>
<dbReference type="AlphaFoldDB" id="A0A317E8N9"/>
<organism evidence="1 2">
    <name type="scientific">Zavarzinia aquatilis</name>
    <dbReference type="NCBI Taxonomy" id="2211142"/>
    <lineage>
        <taxon>Bacteria</taxon>
        <taxon>Pseudomonadati</taxon>
        <taxon>Pseudomonadota</taxon>
        <taxon>Alphaproteobacteria</taxon>
        <taxon>Rhodospirillales</taxon>
        <taxon>Zavarziniaceae</taxon>
        <taxon>Zavarzinia</taxon>
    </lineage>
</organism>
<dbReference type="RefSeq" id="WP_109905642.1">
    <property type="nucleotide sequence ID" value="NZ_QGLE01000005.1"/>
</dbReference>
<dbReference type="Proteomes" id="UP000245461">
    <property type="component" value="Unassembled WGS sequence"/>
</dbReference>
<reference evidence="1 2" key="1">
    <citation type="submission" date="2018-05" db="EMBL/GenBank/DDBJ databases">
        <title>Zavarzinia sp. HR-AS.</title>
        <authorList>
            <person name="Lee Y."/>
            <person name="Jeon C.O."/>
        </authorList>
    </citation>
    <scope>NUCLEOTIDE SEQUENCE [LARGE SCALE GENOMIC DNA]</scope>
    <source>
        <strain evidence="1 2">HR-AS</strain>
    </source>
</reference>
<evidence type="ECO:0000313" key="2">
    <source>
        <dbReference type="Proteomes" id="UP000245461"/>
    </source>
</evidence>
<gene>
    <name evidence="1" type="ORF">DKG74_10985</name>
</gene>
<sequence>MTAVYFGMSAAAQKQAVSDALDRTYALVADGIAARKAKELAKVQDKYVTNSALPALQADIDALAARKDTAASAVFSLKQASTNAQKVLEYLNTAHAAAAEGRASAFDTAINQINILVGSRGSELENLVGNVVAGQSGQRTLAISTGTTEVVVALQSLGSRYALVDQDNGRTYTPNFLSQTLSIGGTQIATSQLSLVSRNGNDVSFTDGTTTWNATLDTGGLPVTSSWLYGGLTGEGQTQAIDDIKASISIVAKAVATLSNTNLQSEIGLSTLQNQLTEMGETARKVSDTESDELAAAKKAIETRYSLMTSNIAFAAQAQREMIGALIGDDSVTNQSVFDIMGTTYSG</sequence>
<protein>
    <recommendedName>
        <fullName evidence="3">Flagellin N-terminal domain-containing protein</fullName>
    </recommendedName>
</protein>
<evidence type="ECO:0008006" key="3">
    <source>
        <dbReference type="Google" id="ProtNLM"/>
    </source>
</evidence>
<proteinExistence type="predicted"/>